<dbReference type="PANTHER" id="PTHR13958">
    <property type="entry name" value="CENTROSOME-ASSOCIATED PROTEIN 350"/>
    <property type="match status" value="1"/>
</dbReference>
<feature type="region of interest" description="Disordered" evidence="2">
    <location>
        <begin position="41"/>
        <end position="64"/>
    </location>
</feature>
<feature type="region of interest" description="Disordered" evidence="2">
    <location>
        <begin position="958"/>
        <end position="1136"/>
    </location>
</feature>
<feature type="compositionally biased region" description="Polar residues" evidence="2">
    <location>
        <begin position="836"/>
        <end position="850"/>
    </location>
</feature>
<dbReference type="PANTHER" id="PTHR13958:SF3">
    <property type="entry name" value="CAP-GLY DOMAIN-CONTAINING PROTEIN-RELATED"/>
    <property type="match status" value="1"/>
</dbReference>
<dbReference type="Proteomes" id="UP000075886">
    <property type="component" value="Unassembled WGS sequence"/>
</dbReference>
<feature type="coiled-coil region" evidence="1">
    <location>
        <begin position="1409"/>
        <end position="1443"/>
    </location>
</feature>
<dbReference type="VEuPathDB" id="VectorBase:AFAF003050"/>
<feature type="region of interest" description="Disordered" evidence="2">
    <location>
        <begin position="1753"/>
        <end position="1772"/>
    </location>
</feature>
<proteinExistence type="predicted"/>
<feature type="region of interest" description="Disordered" evidence="2">
    <location>
        <begin position="1926"/>
        <end position="1981"/>
    </location>
</feature>
<evidence type="ECO:0000313" key="4">
    <source>
        <dbReference type="Proteomes" id="UP000075886"/>
    </source>
</evidence>
<feature type="compositionally biased region" description="Polar residues" evidence="2">
    <location>
        <begin position="1929"/>
        <end position="1943"/>
    </location>
</feature>
<evidence type="ECO:0000313" key="3">
    <source>
        <dbReference type="EnsemblMetazoa" id="AFAF003050-PA"/>
    </source>
</evidence>
<feature type="region of interest" description="Disordered" evidence="2">
    <location>
        <begin position="180"/>
        <end position="203"/>
    </location>
</feature>
<dbReference type="EnsemblMetazoa" id="AFAF003050-RA">
    <property type="protein sequence ID" value="AFAF003050-PA"/>
    <property type="gene ID" value="AFAF003050"/>
</dbReference>
<keyword evidence="1" id="KW-0175">Coiled coil</keyword>
<feature type="compositionally biased region" description="Low complexity" evidence="2">
    <location>
        <begin position="990"/>
        <end position="1036"/>
    </location>
</feature>
<feature type="region of interest" description="Disordered" evidence="2">
    <location>
        <begin position="1341"/>
        <end position="1383"/>
    </location>
</feature>
<feature type="compositionally biased region" description="Low complexity" evidence="2">
    <location>
        <begin position="1763"/>
        <end position="1772"/>
    </location>
</feature>
<sequence length="2321" mass="258922">MDDFDSATYSIESEPDKKSLSIDDVLLPTVRRSAVQIVSLSPRRQSKRPMPLSAIGADGEGGRGSTIQITKLVQKTPPGSPKRQPKPPGIIIKSIQTLAAPNLTGAIDDDQGKRGTDKSNSILVETRNMPTLASDNSLSYKIIPIHADLDKAKSSKEVEESRTMRKRVTNEYPDYIRESFKENKTPHSTPSPPPTLPPPEVKPRPVVEITRMVEMGLSSTESIPECAIPPMNINKSDIEMRKAPVIQPESKSDIQKMPSSLQAPATHHSLLKQMVELPEILQLSNKMTEIDSIKRSDRNQSNDASNLNHESHVTVEANKSPRNDHTRKPKLPAKDTTKPINHPATAPEEMKKKEKSYDPARAREFMREQQAKRRQEKKESSTAAGGSGLKSGVEKDLIKQRLEKLRQSSQKLVSKNVQKARTRSLSCTPNRNSPAKNHVRSTSIDKSNSHFPAQAIKPVAKMRKFASTPSLRLKPKQSNLEDVQKSNERSTQQTVNSIKQPSATDSQNSNPKIFNVCKPTNPPSTDSSSSIKASQKIGILRKPDNLPLEEICTFSPLKMPQPVSIACKENSSLPINVNAQLIWINAEQEEPTLAAEKELKLQVPDITLVPSTGASMAQEDENIGRNRNIENHPPPQDRTSPVKSIPSWLKQSLRQPDPYPFIVAVRKKLEAVQNVRDEKHKNKLLDTQQVPNTKYRTYMSDIESVPCIGKKGVDKVQQQQELHKPSQPQSVEDGSAIATKISPCSSSNTTSEISSIRSDIPLPLPPLLSSTKIEIPPVAVPLGDVQSTTINHSSGPISPLSMDRISHLKITTPGKITSSLRVLDEIGQKESKVGDKSQNYPTITPQNATITPRPHFDQSMDRLQREREYQRLLESFNRSLTHVIEVNQQLYSALKNVPSSVPPMPSLPQEMLRIRDEMTQTSQPILVVPNTAASTNKLDKLTLQPQNITSEATTITSSNYSDDFEHHNQTEDAPQTSERQPPHETEGIISAASSGTVTSSSSGSSSTTVSSANSSSSSVDSSVSSSSSAHSSIGSSSHDRVRSESQTDGIGSDEGRKPTSNTTTAPSSDFDSRSVSLSDSHNNTTSNQPPMPEEYLPSFEENRHKRQESDVHNKKVKKQAASRESSILELIDRGEEEEHRSFSLMHTEEAVDLTVDASPQLLDSANKKNIERKILQDEHSLVDGGNADVTFNSEMLSTMFNRTDLEVSILSTTVSETNLSYSSIGMFDQLIQTERSKVDHLVSRVQSKQKALLNRAKGQLAWLELQKQRYRQKGMTEQITAVKKKQRAILLRLEKDRAELNRTIKSSTESSHTITANQRNPAVVPSKIVDSKLSSYCSSPSTTHTGSLILRKSSSNAQQSIRTPEGAHHRRVTSTTTRTTTSNSFQIAIRGRELEPNNRLEEEEDLRKRKEHVQRLLEWHRKLEQEEQELIAVEERLLSYSSRKIESTQQNQSKKTLSVETRVRNIERSLKTLKSIPMTVVRRDEATGYEEGNQRSFNTPVAKGESSEEIVLTGGSKLNRLWYRLTGVREQRYEPGRNYPITRPHLEALYEDAKRCVLEGFLRNDGQLKETLLERSIGMVSRDGSETVTNTTTTTANSLEENASLQTTFADEETIIRPINDGTISFDKNESTALLDKENVSEEETRDTKECELPPLDLDGKCLLSSTVNAWSPGSRRSIESVEFHTLEEVSTQYQTVVSADQEVADRTGEEELAETESYSTTFENHSLETAGDESQQLIEDMSLPPVLLNNTSALLPGEDDSASTSSCDSSATVELSVPLTVEVKSSEDDALDSLDVIGEPGSVSTVVRSVEEASATSCVSSPVIVTTVTPTMAIDAIDEQVDLNLQQQNVETTVTKDDPPESSASEYDEEVFHLRTSSVSSPTCGSVTSELAKRLTTLHDELEELSETFERTPLMKSPVAVSVLESPQEVNTSDDTNSSEETITFDEEVPEEKTDDDHKIISSADDPKKSTNQTNSTKIEVKLRSKTPDTIAAGATSSTHFLATPQQLYQLYNHHHPQNLPETMPPSVGPSVSVRMPDIINEAEVLRRQELKIEREIKELEQQVGFFREIPNKPPPPYIPPANGSPMALLYPSETRIDELIDGRVEELHRDRIDPDSLRSDHVTNVYEKLILDMCKELYRDLRPADPTVSFRTVPYDKRPLVFHNPPDPLACMKDYLRAKIRRMLCEAQFALQQHQHQQHQNQQIQQQQHLPQSQLHLLQHHHHHHHLHCTATMPFLYGNGCASKRKPDQVDEILKQETIEDDARWTNFDREEIEAKDAITEDLLKSLLMEALQDMSDAYELKMNKYERIEGKRTEDSAI</sequence>
<feature type="coiled-coil region" evidence="1">
    <location>
        <begin position="1253"/>
        <end position="1310"/>
    </location>
</feature>
<organism evidence="3 4">
    <name type="scientific">Anopheles farauti</name>
    <dbReference type="NCBI Taxonomy" id="69004"/>
    <lineage>
        <taxon>Eukaryota</taxon>
        <taxon>Metazoa</taxon>
        <taxon>Ecdysozoa</taxon>
        <taxon>Arthropoda</taxon>
        <taxon>Hexapoda</taxon>
        <taxon>Insecta</taxon>
        <taxon>Pterygota</taxon>
        <taxon>Neoptera</taxon>
        <taxon>Endopterygota</taxon>
        <taxon>Diptera</taxon>
        <taxon>Nematocera</taxon>
        <taxon>Culicoidea</taxon>
        <taxon>Culicidae</taxon>
        <taxon>Anophelinae</taxon>
        <taxon>Anopheles</taxon>
    </lineage>
</organism>
<feature type="compositionally biased region" description="Low complexity" evidence="2">
    <location>
        <begin position="1373"/>
        <end position="1383"/>
    </location>
</feature>
<feature type="region of interest" description="Disordered" evidence="2">
    <location>
        <begin position="407"/>
        <end position="538"/>
    </location>
</feature>
<feature type="compositionally biased region" description="Polar residues" evidence="2">
    <location>
        <begin position="407"/>
        <end position="451"/>
    </location>
</feature>
<feature type="compositionally biased region" description="Basic and acidic residues" evidence="2">
    <location>
        <begin position="348"/>
        <end position="380"/>
    </location>
</feature>
<dbReference type="STRING" id="69004.A0A182Q4R2"/>
<feature type="compositionally biased region" description="Basic and acidic residues" evidence="2">
    <location>
        <begin position="1100"/>
        <end position="1113"/>
    </location>
</feature>
<feature type="compositionally biased region" description="Polar residues" evidence="2">
    <location>
        <begin position="489"/>
        <end position="512"/>
    </location>
</feature>
<feature type="compositionally biased region" description="Basic and acidic residues" evidence="2">
    <location>
        <begin position="1952"/>
        <end position="1970"/>
    </location>
</feature>
<feature type="compositionally biased region" description="Polar residues" evidence="2">
    <location>
        <begin position="1341"/>
        <end position="1362"/>
    </location>
</feature>
<evidence type="ECO:0000256" key="2">
    <source>
        <dbReference type="SAM" id="MobiDB-lite"/>
    </source>
</evidence>
<feature type="compositionally biased region" description="Low complexity" evidence="2">
    <location>
        <begin position="524"/>
        <end position="534"/>
    </location>
</feature>
<dbReference type="GO" id="GO:0034453">
    <property type="term" value="P:microtubule anchoring"/>
    <property type="evidence" value="ECO:0007669"/>
    <property type="project" value="InterPro"/>
</dbReference>
<dbReference type="EMBL" id="AXCN02000614">
    <property type="status" value="NOT_ANNOTATED_CDS"/>
    <property type="molecule type" value="Genomic_DNA"/>
</dbReference>
<reference evidence="4" key="1">
    <citation type="submission" date="2014-01" db="EMBL/GenBank/DDBJ databases">
        <title>The Genome Sequence of Anopheles farauti FAR1 (V2).</title>
        <authorList>
            <consortium name="The Broad Institute Genomics Platform"/>
            <person name="Neafsey D.E."/>
            <person name="Besansky N."/>
            <person name="Howell P."/>
            <person name="Walton C."/>
            <person name="Young S.K."/>
            <person name="Zeng Q."/>
            <person name="Gargeya S."/>
            <person name="Fitzgerald M."/>
            <person name="Haas B."/>
            <person name="Abouelleil A."/>
            <person name="Allen A.W."/>
            <person name="Alvarado L."/>
            <person name="Arachchi H.M."/>
            <person name="Berlin A.M."/>
            <person name="Chapman S.B."/>
            <person name="Gainer-Dewar J."/>
            <person name="Goldberg J."/>
            <person name="Griggs A."/>
            <person name="Gujja S."/>
            <person name="Hansen M."/>
            <person name="Howarth C."/>
            <person name="Imamovic A."/>
            <person name="Ireland A."/>
            <person name="Larimer J."/>
            <person name="McCowan C."/>
            <person name="Murphy C."/>
            <person name="Pearson M."/>
            <person name="Poon T.W."/>
            <person name="Priest M."/>
            <person name="Roberts A."/>
            <person name="Saif S."/>
            <person name="Shea T."/>
            <person name="Sisk P."/>
            <person name="Sykes S."/>
            <person name="Wortman J."/>
            <person name="Nusbaum C."/>
            <person name="Birren B."/>
        </authorList>
    </citation>
    <scope>NUCLEOTIDE SEQUENCE [LARGE SCALE GENOMIC DNA]</scope>
    <source>
        <strain evidence="4">FAR1</strain>
    </source>
</reference>
<feature type="region of interest" description="Disordered" evidence="2">
    <location>
        <begin position="618"/>
        <end position="645"/>
    </location>
</feature>
<evidence type="ECO:0000256" key="1">
    <source>
        <dbReference type="SAM" id="Coils"/>
    </source>
</evidence>
<feature type="region of interest" description="Disordered" evidence="2">
    <location>
        <begin position="830"/>
        <end position="855"/>
    </location>
</feature>
<accession>A0A182Q4R2</accession>
<name>A0A182Q4R2_9DIPT</name>
<feature type="compositionally biased region" description="Basic and acidic residues" evidence="2">
    <location>
        <begin position="309"/>
        <end position="337"/>
    </location>
</feature>
<reference evidence="3" key="2">
    <citation type="submission" date="2020-05" db="UniProtKB">
        <authorList>
            <consortium name="EnsemblMetazoa"/>
        </authorList>
    </citation>
    <scope>IDENTIFICATION</scope>
    <source>
        <strain evidence="3">FAR1</strain>
    </source>
</reference>
<protein>
    <recommendedName>
        <fullName evidence="5">CAP-Gly domain-containing protein</fullName>
    </recommendedName>
</protein>
<feature type="compositionally biased region" description="Low complexity" evidence="2">
    <location>
        <begin position="1067"/>
        <end position="1080"/>
    </location>
</feature>
<keyword evidence="4" id="KW-1185">Reference proteome</keyword>
<feature type="compositionally biased region" description="Pro residues" evidence="2">
    <location>
        <begin position="189"/>
        <end position="200"/>
    </location>
</feature>
<dbReference type="InterPro" id="IPR028750">
    <property type="entry name" value="CEP350/CC187"/>
</dbReference>
<dbReference type="GO" id="GO:0005813">
    <property type="term" value="C:centrosome"/>
    <property type="evidence" value="ECO:0007669"/>
    <property type="project" value="InterPro"/>
</dbReference>
<evidence type="ECO:0008006" key="5">
    <source>
        <dbReference type="Google" id="ProtNLM"/>
    </source>
</evidence>
<dbReference type="GO" id="GO:0008017">
    <property type="term" value="F:microtubule binding"/>
    <property type="evidence" value="ECO:0007669"/>
    <property type="project" value="InterPro"/>
</dbReference>
<feature type="region of interest" description="Disordered" evidence="2">
    <location>
        <begin position="295"/>
        <end position="395"/>
    </location>
</feature>